<sequence length="157" mass="15813">MLAGTTAMGLRITAKTVVLVSTCGLCGFDAHLSCATTSKPQESNLFLFLNQINQRDQILQAVMMAYGGNNVNNRLLQQMNIGDGNMNNQILQAILGGGGGGGSYQLLQTLMGDGGGGGGDLIQGLLGGSNGGLGGLDLSSVLGNVGDFGGLLGGFGF</sequence>
<protein>
    <submittedName>
        <fullName evidence="1">Uncharacterized protein</fullName>
    </submittedName>
</protein>
<comment type="caution">
    <text evidence="1">The sequence shown here is derived from an EMBL/GenBank/DDBJ whole genome shotgun (WGS) entry which is preliminary data.</text>
</comment>
<dbReference type="EMBL" id="CM042021">
    <property type="protein sequence ID" value="KAI3818663.1"/>
    <property type="molecule type" value="Genomic_DNA"/>
</dbReference>
<dbReference type="Proteomes" id="UP001056120">
    <property type="component" value="Linkage Group LG04"/>
</dbReference>
<evidence type="ECO:0000313" key="2">
    <source>
        <dbReference type="Proteomes" id="UP001056120"/>
    </source>
</evidence>
<accession>A0ACB9JDV0</accession>
<evidence type="ECO:0000313" key="1">
    <source>
        <dbReference type="EMBL" id="KAI3818663.1"/>
    </source>
</evidence>
<reference evidence="1 2" key="2">
    <citation type="journal article" date="2022" name="Mol. Ecol. Resour.">
        <title>The genomes of chicory, endive, great burdock and yacon provide insights into Asteraceae paleo-polyploidization history and plant inulin production.</title>
        <authorList>
            <person name="Fan W."/>
            <person name="Wang S."/>
            <person name="Wang H."/>
            <person name="Wang A."/>
            <person name="Jiang F."/>
            <person name="Liu H."/>
            <person name="Zhao H."/>
            <person name="Xu D."/>
            <person name="Zhang Y."/>
        </authorList>
    </citation>
    <scope>NUCLEOTIDE SEQUENCE [LARGE SCALE GENOMIC DNA]</scope>
    <source>
        <strain evidence="2">cv. Yunnan</strain>
        <tissue evidence="1">Leaves</tissue>
    </source>
</reference>
<name>A0ACB9JDV0_9ASTR</name>
<keyword evidence="2" id="KW-1185">Reference proteome</keyword>
<reference evidence="2" key="1">
    <citation type="journal article" date="2022" name="Mol. Ecol. Resour.">
        <title>The genomes of chicory, endive, great burdock and yacon provide insights into Asteraceae palaeo-polyploidization history and plant inulin production.</title>
        <authorList>
            <person name="Fan W."/>
            <person name="Wang S."/>
            <person name="Wang H."/>
            <person name="Wang A."/>
            <person name="Jiang F."/>
            <person name="Liu H."/>
            <person name="Zhao H."/>
            <person name="Xu D."/>
            <person name="Zhang Y."/>
        </authorList>
    </citation>
    <scope>NUCLEOTIDE SEQUENCE [LARGE SCALE GENOMIC DNA]</scope>
    <source>
        <strain evidence="2">cv. Yunnan</strain>
    </source>
</reference>
<proteinExistence type="predicted"/>
<organism evidence="1 2">
    <name type="scientific">Smallanthus sonchifolius</name>
    <dbReference type="NCBI Taxonomy" id="185202"/>
    <lineage>
        <taxon>Eukaryota</taxon>
        <taxon>Viridiplantae</taxon>
        <taxon>Streptophyta</taxon>
        <taxon>Embryophyta</taxon>
        <taxon>Tracheophyta</taxon>
        <taxon>Spermatophyta</taxon>
        <taxon>Magnoliopsida</taxon>
        <taxon>eudicotyledons</taxon>
        <taxon>Gunneridae</taxon>
        <taxon>Pentapetalae</taxon>
        <taxon>asterids</taxon>
        <taxon>campanulids</taxon>
        <taxon>Asterales</taxon>
        <taxon>Asteraceae</taxon>
        <taxon>Asteroideae</taxon>
        <taxon>Heliantheae alliance</taxon>
        <taxon>Millerieae</taxon>
        <taxon>Smallanthus</taxon>
    </lineage>
</organism>
<gene>
    <name evidence="1" type="ORF">L1987_12478</name>
</gene>